<dbReference type="GO" id="GO:0005524">
    <property type="term" value="F:ATP binding"/>
    <property type="evidence" value="ECO:0007669"/>
    <property type="project" value="UniProtKB-UniRule"/>
</dbReference>
<evidence type="ECO:0000256" key="2">
    <source>
        <dbReference type="ARBA" id="ARBA00009637"/>
    </source>
</evidence>
<comment type="similarity">
    <text evidence="2">Belongs to the ectoine synthase family.</text>
</comment>
<dbReference type="GO" id="GO:0019491">
    <property type="term" value="P:ectoine biosynthetic process"/>
    <property type="evidence" value="ECO:0007669"/>
    <property type="project" value="UniProtKB-UniPathway"/>
</dbReference>
<accession>A0A423PE39</accession>
<dbReference type="Pfam" id="PF06339">
    <property type="entry name" value="Ectoine_synth"/>
    <property type="match status" value="1"/>
</dbReference>
<dbReference type="Gene3D" id="2.60.120.10">
    <property type="entry name" value="Jelly Rolls"/>
    <property type="match status" value="1"/>
</dbReference>
<dbReference type="PANTHER" id="PTHR39289">
    <property type="match status" value="1"/>
</dbReference>
<dbReference type="PANTHER" id="PTHR39289:SF1">
    <property type="entry name" value="L-ECTOINE SYNTHASE"/>
    <property type="match status" value="1"/>
</dbReference>
<name>A0A423PE39_9GAMM</name>
<dbReference type="GO" id="GO:0033990">
    <property type="term" value="F:ectoine synthase activity"/>
    <property type="evidence" value="ECO:0007669"/>
    <property type="project" value="UniProtKB-EC"/>
</dbReference>
<dbReference type="SUPFAM" id="SSF51182">
    <property type="entry name" value="RmlC-like cupins"/>
    <property type="match status" value="1"/>
</dbReference>
<dbReference type="Proteomes" id="UP000285310">
    <property type="component" value="Unassembled WGS sequence"/>
</dbReference>
<dbReference type="SUPFAM" id="SSF56059">
    <property type="entry name" value="Glutathione synthetase ATP-binding domain-like"/>
    <property type="match status" value="1"/>
</dbReference>
<reference evidence="10 11" key="1">
    <citation type="submission" date="2013-10" db="EMBL/GenBank/DDBJ databases">
        <title>Salinisphaera japonica YTM-1 Genome Sequencing.</title>
        <authorList>
            <person name="Lai Q."/>
            <person name="Li C."/>
            <person name="Shao Z."/>
        </authorList>
    </citation>
    <scope>NUCLEOTIDE SEQUENCE [LARGE SCALE GENOMIC DNA]</scope>
    <source>
        <strain evidence="10 11">YTM-1</strain>
    </source>
</reference>
<dbReference type="CDD" id="cd06978">
    <property type="entry name" value="cupin_EctC"/>
    <property type="match status" value="1"/>
</dbReference>
<feature type="domain" description="ATP-grasp" evidence="9">
    <location>
        <begin position="240"/>
        <end position="455"/>
    </location>
</feature>
<evidence type="ECO:0000256" key="3">
    <source>
        <dbReference type="ARBA" id="ARBA00013192"/>
    </source>
</evidence>
<dbReference type="GO" id="GO:0046872">
    <property type="term" value="F:metal ion binding"/>
    <property type="evidence" value="ECO:0007669"/>
    <property type="project" value="InterPro"/>
</dbReference>
<dbReference type="InterPro" id="IPR014710">
    <property type="entry name" value="RmlC-like_jellyroll"/>
</dbReference>
<evidence type="ECO:0000256" key="8">
    <source>
        <dbReference type="PROSITE-ProRule" id="PRU00409"/>
    </source>
</evidence>
<dbReference type="PROSITE" id="PS50975">
    <property type="entry name" value="ATP_GRASP"/>
    <property type="match status" value="1"/>
</dbReference>
<dbReference type="InterPro" id="IPR011761">
    <property type="entry name" value="ATP-grasp"/>
</dbReference>
<dbReference type="InterPro" id="IPR005479">
    <property type="entry name" value="CPAse_ATP-bd"/>
</dbReference>
<dbReference type="OrthoDB" id="8441067at2"/>
<dbReference type="Gene3D" id="3.30.470.20">
    <property type="entry name" value="ATP-grasp fold, B domain"/>
    <property type="match status" value="1"/>
</dbReference>
<comment type="caution">
    <text evidence="10">The sequence shown here is derived from an EMBL/GenBank/DDBJ whole genome shotgun (WGS) entry which is preliminary data.</text>
</comment>
<dbReference type="UniPathway" id="UPA00067">
    <property type="reaction ID" value="UER00123"/>
</dbReference>
<gene>
    <name evidence="10" type="ORF">SAJA_15250</name>
</gene>
<keyword evidence="8" id="KW-0067">ATP-binding</keyword>
<dbReference type="EMBL" id="AYKG01000069">
    <property type="protein sequence ID" value="ROO23844.1"/>
    <property type="molecule type" value="Genomic_DNA"/>
</dbReference>
<evidence type="ECO:0000256" key="7">
    <source>
        <dbReference type="ARBA" id="ARBA00048714"/>
    </source>
</evidence>
<dbReference type="AlphaFoldDB" id="A0A423PE39"/>
<keyword evidence="8" id="KW-0547">Nucleotide-binding</keyword>
<dbReference type="NCBIfam" id="NF009806">
    <property type="entry name" value="PRK13290.1"/>
    <property type="match status" value="1"/>
</dbReference>
<evidence type="ECO:0000256" key="1">
    <source>
        <dbReference type="ARBA" id="ARBA00005181"/>
    </source>
</evidence>
<keyword evidence="11" id="KW-1185">Reference proteome</keyword>
<dbReference type="Pfam" id="PF13535">
    <property type="entry name" value="ATP-grasp_4"/>
    <property type="match status" value="1"/>
</dbReference>
<sequence>MLVRQSNDNQERDVFVDAGDWTSRRLILAGDGVDYSIHDTTMKAGTHTLLAYPHHLESAYCIEGEGELEDTVSGERYPLKPGTLYSLNRSDRIRLHAETDVRLICNLMPALAGTETLDSEGGYPLVPEARPALRKKNVFVVNLNEFNLGRLKSIRNADNYNFLKLLDASDVLEQTHYDIDAILTKARNTLQQYPGEVDGLIHYIDFPVSTTVPILCQEFGLPSASLEAVLKCEHKFWSRYEQAQCIADHIPKFAAFDPFDDDALDRMGMAFPFWVKPIKSFSSYLGFRIDDRDDWDHAIKEIRAHIGRFQGPFDALLERVDMPAEVANIGGGDCIAESIIGGRMCTQEGFVHKGKLRVYGTVDSLREPNGSSFSSYQYPSRLPARVRKRMTEIVEIFLSHIGYDNAPFNVEFFWDANTDQIWLLEVNPRISESHADLFRKVDGASHHEVSADLSLGARPRLPYRDGEFAYAGKFFIRSFRDAFVKNVPDGDALAEVARQVPDTIVRITCEPGKKLSELMDQDSYSYAMAIMWIGASSPAKLQKNFEKAVELLDFDLEPIG</sequence>
<comment type="catalytic activity">
    <reaction evidence="7">
        <text>(2S)-4-acetamido-2-aminobutanoate = L-ectoine + H2O</text>
        <dbReference type="Rhea" id="RHEA:17281"/>
        <dbReference type="ChEBI" id="CHEBI:15377"/>
        <dbReference type="ChEBI" id="CHEBI:58515"/>
        <dbReference type="ChEBI" id="CHEBI:58929"/>
        <dbReference type="EC" id="4.2.1.108"/>
    </reaction>
</comment>
<evidence type="ECO:0000256" key="5">
    <source>
        <dbReference type="ARBA" id="ARBA00023239"/>
    </source>
</evidence>
<dbReference type="EC" id="4.2.1.108" evidence="3"/>
<protein>
    <recommendedName>
        <fullName evidence="4">L-ectoine synthase</fullName>
        <ecNumber evidence="3">4.2.1.108</ecNumber>
    </recommendedName>
    <alternativeName>
        <fullName evidence="6">N-acetyldiaminobutyrate dehydratase</fullName>
    </alternativeName>
</protein>
<evidence type="ECO:0000259" key="9">
    <source>
        <dbReference type="PROSITE" id="PS50975"/>
    </source>
</evidence>
<dbReference type="InterPro" id="IPR010462">
    <property type="entry name" value="Ectoine_synth"/>
</dbReference>
<evidence type="ECO:0000313" key="11">
    <source>
        <dbReference type="Proteomes" id="UP000285310"/>
    </source>
</evidence>
<evidence type="ECO:0000256" key="6">
    <source>
        <dbReference type="ARBA" id="ARBA00033271"/>
    </source>
</evidence>
<comment type="pathway">
    <text evidence="1">Amine and polyamine biosynthesis; ectoine biosynthesis; L-ectoine from L-aspartate 4-semialdehyde: step 3/3.</text>
</comment>
<evidence type="ECO:0000313" key="10">
    <source>
        <dbReference type="EMBL" id="ROO23844.1"/>
    </source>
</evidence>
<dbReference type="InterPro" id="IPR011051">
    <property type="entry name" value="RmlC_Cupin_sf"/>
</dbReference>
<keyword evidence="5" id="KW-0456">Lyase</keyword>
<organism evidence="10 11">
    <name type="scientific">Salinisphaera japonica YTM-1</name>
    <dbReference type="NCBI Taxonomy" id="1209778"/>
    <lineage>
        <taxon>Bacteria</taxon>
        <taxon>Pseudomonadati</taxon>
        <taxon>Pseudomonadota</taxon>
        <taxon>Gammaproteobacteria</taxon>
        <taxon>Salinisphaerales</taxon>
        <taxon>Salinisphaeraceae</taxon>
        <taxon>Salinisphaera</taxon>
    </lineage>
</organism>
<proteinExistence type="inferred from homology"/>
<dbReference type="InParanoid" id="A0A423PE39"/>
<dbReference type="RefSeq" id="WP_123659482.1">
    <property type="nucleotide sequence ID" value="NZ_AYKG01000069.1"/>
</dbReference>
<dbReference type="PROSITE" id="PS00867">
    <property type="entry name" value="CPSASE_2"/>
    <property type="match status" value="1"/>
</dbReference>
<evidence type="ECO:0000256" key="4">
    <source>
        <dbReference type="ARBA" id="ARBA00019707"/>
    </source>
</evidence>